<dbReference type="PANTHER" id="PTHR11439">
    <property type="entry name" value="GAG-POL-RELATED RETROTRANSPOSON"/>
    <property type="match status" value="1"/>
</dbReference>
<dbReference type="CDD" id="cd09272">
    <property type="entry name" value="RNase_HI_RT_Ty1"/>
    <property type="match status" value="1"/>
</dbReference>
<accession>A0A371IFJ1</accession>
<dbReference type="EMBL" id="QJKJ01000202">
    <property type="protein sequence ID" value="RDY13778.1"/>
    <property type="molecule type" value="Genomic_DNA"/>
</dbReference>
<feature type="non-terminal residue" evidence="1">
    <location>
        <position position="1"/>
    </location>
</feature>
<organism evidence="1 2">
    <name type="scientific">Mucuna pruriens</name>
    <name type="common">Velvet bean</name>
    <name type="synonym">Dolichos pruriens</name>
    <dbReference type="NCBI Taxonomy" id="157652"/>
    <lineage>
        <taxon>Eukaryota</taxon>
        <taxon>Viridiplantae</taxon>
        <taxon>Streptophyta</taxon>
        <taxon>Embryophyta</taxon>
        <taxon>Tracheophyta</taxon>
        <taxon>Spermatophyta</taxon>
        <taxon>Magnoliopsida</taxon>
        <taxon>eudicotyledons</taxon>
        <taxon>Gunneridae</taxon>
        <taxon>Pentapetalae</taxon>
        <taxon>rosids</taxon>
        <taxon>fabids</taxon>
        <taxon>Fabales</taxon>
        <taxon>Fabaceae</taxon>
        <taxon>Papilionoideae</taxon>
        <taxon>50 kb inversion clade</taxon>
        <taxon>NPAAA clade</taxon>
        <taxon>indigoferoid/millettioid clade</taxon>
        <taxon>Phaseoleae</taxon>
        <taxon>Mucuna</taxon>
    </lineage>
</organism>
<keyword evidence="2" id="KW-1185">Reference proteome</keyword>
<evidence type="ECO:0000313" key="2">
    <source>
        <dbReference type="Proteomes" id="UP000257109"/>
    </source>
</evidence>
<dbReference type="PANTHER" id="PTHR11439:SF440">
    <property type="entry name" value="INTEGRASE CATALYTIC DOMAIN-CONTAINING PROTEIN"/>
    <property type="match status" value="1"/>
</dbReference>
<dbReference type="AlphaFoldDB" id="A0A371IFJ1"/>
<comment type="caution">
    <text evidence="1">The sequence shown here is derived from an EMBL/GenBank/DDBJ whole genome shotgun (WGS) entry which is preliminary data.</text>
</comment>
<dbReference type="Proteomes" id="UP000257109">
    <property type="component" value="Unassembled WGS sequence"/>
</dbReference>
<proteinExistence type="predicted"/>
<evidence type="ECO:0000313" key="1">
    <source>
        <dbReference type="EMBL" id="RDY13778.1"/>
    </source>
</evidence>
<dbReference type="STRING" id="157652.A0A371IFJ1"/>
<evidence type="ECO:0008006" key="3">
    <source>
        <dbReference type="Google" id="ProtNLM"/>
    </source>
</evidence>
<gene>
    <name evidence="1" type="ORF">CR513_01262</name>
</gene>
<name>A0A371IFJ1_MUCPR</name>
<sequence length="273" mass="31486">MKLCCDNQAELFLQPPIKCFIEEISTLKLIVILFRKRQIYIEIPVGFESHNVKNKVCKLKKAICFRAWFGRYTHVMISLGYKQSQGDHTLIIKHSLDGKLTLLLLPTPEKAFLSPKRNMCLICLRETRKLGCKTTGVPIEQNHKIGSDESPPVGEVSIPNISAKIRPDIAYAVSVVNQFMHDPHERHLQAVEKIIHYFVEAEFRAMAHGICKGLWMKIILDDLKVEYDGPMKLFCDNNSAINIAHNLVQHDITKHRDRKTLHQREHDISLYIR</sequence>
<protein>
    <recommendedName>
        <fullName evidence="3">Copia protein</fullName>
    </recommendedName>
</protein>
<reference evidence="1" key="1">
    <citation type="submission" date="2018-05" db="EMBL/GenBank/DDBJ databases">
        <title>Draft genome of Mucuna pruriens seed.</title>
        <authorList>
            <person name="Nnadi N.E."/>
            <person name="Vos R."/>
            <person name="Hasami M.H."/>
            <person name="Devisetty U.K."/>
            <person name="Aguiy J.C."/>
        </authorList>
    </citation>
    <scope>NUCLEOTIDE SEQUENCE [LARGE SCALE GENOMIC DNA]</scope>
    <source>
        <strain evidence="1">JCA_2017</strain>
    </source>
</reference>